<feature type="region of interest" description="Disordered" evidence="6">
    <location>
        <begin position="90"/>
        <end position="147"/>
    </location>
</feature>
<evidence type="ECO:0000313" key="9">
    <source>
        <dbReference type="EMBL" id="KAI3423886.1"/>
    </source>
</evidence>
<keyword evidence="3" id="KW-0862">Zinc</keyword>
<keyword evidence="1" id="KW-0479">Metal-binding</keyword>
<protein>
    <recommendedName>
        <fullName evidence="11">MYND-type domain-containing protein</fullName>
    </recommendedName>
</protein>
<feature type="region of interest" description="Disordered" evidence="6">
    <location>
        <begin position="347"/>
        <end position="370"/>
    </location>
</feature>
<evidence type="ECO:0000259" key="8">
    <source>
        <dbReference type="PROSITE" id="PS50865"/>
    </source>
</evidence>
<evidence type="ECO:0008006" key="11">
    <source>
        <dbReference type="Google" id="ProtNLM"/>
    </source>
</evidence>
<keyword evidence="10" id="KW-1185">Reference proteome</keyword>
<proteinExistence type="predicted"/>
<evidence type="ECO:0000256" key="1">
    <source>
        <dbReference type="ARBA" id="ARBA00022723"/>
    </source>
</evidence>
<evidence type="ECO:0000313" key="10">
    <source>
        <dbReference type="Proteomes" id="UP001055712"/>
    </source>
</evidence>
<dbReference type="OrthoDB" id="58802at2759"/>
<dbReference type="CDD" id="cd00590">
    <property type="entry name" value="RRM_SF"/>
    <property type="match status" value="1"/>
</dbReference>
<dbReference type="SUPFAM" id="SSF144232">
    <property type="entry name" value="HIT/MYND zinc finger-like"/>
    <property type="match status" value="1"/>
</dbReference>
<dbReference type="InterPro" id="IPR012677">
    <property type="entry name" value="Nucleotide-bd_a/b_plait_sf"/>
</dbReference>
<feature type="domain" description="MYND-type" evidence="8">
    <location>
        <begin position="159"/>
        <end position="201"/>
    </location>
</feature>
<dbReference type="InterPro" id="IPR000504">
    <property type="entry name" value="RRM_dom"/>
</dbReference>
<feature type="compositionally biased region" description="Acidic residues" evidence="6">
    <location>
        <begin position="322"/>
        <end position="331"/>
    </location>
</feature>
<evidence type="ECO:0000256" key="3">
    <source>
        <dbReference type="ARBA" id="ARBA00022833"/>
    </source>
</evidence>
<dbReference type="InterPro" id="IPR035979">
    <property type="entry name" value="RBD_domain_sf"/>
</dbReference>
<dbReference type="Proteomes" id="UP001055712">
    <property type="component" value="Unassembled WGS sequence"/>
</dbReference>
<keyword evidence="5" id="KW-0694">RNA-binding</keyword>
<reference evidence="9" key="2">
    <citation type="submission" date="2020-11" db="EMBL/GenBank/DDBJ databases">
        <authorList>
            <person name="Cecchin M."/>
            <person name="Marcolungo L."/>
            <person name="Rossato M."/>
            <person name="Girolomoni L."/>
            <person name="Cosentino E."/>
            <person name="Cuine S."/>
            <person name="Li-Beisson Y."/>
            <person name="Delledonne M."/>
            <person name="Ballottari M."/>
        </authorList>
    </citation>
    <scope>NUCLEOTIDE SEQUENCE</scope>
    <source>
        <strain evidence="9">211/11P</strain>
        <tissue evidence="9">Whole cell</tissue>
    </source>
</reference>
<dbReference type="PROSITE" id="PS50865">
    <property type="entry name" value="ZF_MYND_2"/>
    <property type="match status" value="1"/>
</dbReference>
<dbReference type="Pfam" id="PF01753">
    <property type="entry name" value="zf-MYND"/>
    <property type="match status" value="1"/>
</dbReference>
<dbReference type="Gene3D" id="3.30.70.330">
    <property type="match status" value="1"/>
</dbReference>
<dbReference type="EMBL" id="SIDB01000014">
    <property type="protein sequence ID" value="KAI3423886.1"/>
    <property type="molecule type" value="Genomic_DNA"/>
</dbReference>
<dbReference type="SUPFAM" id="SSF54928">
    <property type="entry name" value="RNA-binding domain, RBD"/>
    <property type="match status" value="1"/>
</dbReference>
<feature type="compositionally biased region" description="Acidic residues" evidence="6">
    <location>
        <begin position="348"/>
        <end position="357"/>
    </location>
</feature>
<evidence type="ECO:0000256" key="6">
    <source>
        <dbReference type="SAM" id="MobiDB-lite"/>
    </source>
</evidence>
<dbReference type="AlphaFoldDB" id="A0A9D4TEY2"/>
<dbReference type="InterPro" id="IPR002893">
    <property type="entry name" value="Znf_MYND"/>
</dbReference>
<sequence length="538" mass="53762">MVDNHPTSEVWLGSLSTDITVHDIKAALSSYGIVHFCHIGQHAGMRMAYAKLTMGSVEEAASVVSALNNAVVPELSGTHQLKVHFARVGASVPPSPHSPVPANARFANPGARHSPSSSSGGTFALSTAPNGGAARQRSGTSSVSQPAGKASASASAACCGSCGKPESASIVLRRCGACKAIAYCGTACQHADWTAQHSSECGVLQQLARLLAANSGVAATLRAAVQQPRSGLNAAVQGLLAAKLAALEVDAEAQQQPQSQHQTHGVHQPAVNWTAEQGGTADAAAAQAEPAPVAAAAAAPAASAVADATLSAATSVGHSPEEKEEREELEGPADIAKEAAIIQAVAEQAEEVQEEVPEASGGSLTAEEPQPAVVAQAAAEPQPNIAALGAEEQQTAVATLAAKEPQPDAAVLAPTALASPVAVPVADAALDTALQLGAGVAYDAAVEGSVQEASVPEMPAALEPGSAAPHADAEAVRQLVQAALHAATIASVEQAGEPAEAFEAAQEIEAARQLAQAAFRSAPLQLADQGAEGGHAAQ</sequence>
<organism evidence="9 10">
    <name type="scientific">Chlorella vulgaris</name>
    <name type="common">Green alga</name>
    <dbReference type="NCBI Taxonomy" id="3077"/>
    <lineage>
        <taxon>Eukaryota</taxon>
        <taxon>Viridiplantae</taxon>
        <taxon>Chlorophyta</taxon>
        <taxon>core chlorophytes</taxon>
        <taxon>Trebouxiophyceae</taxon>
        <taxon>Chlorellales</taxon>
        <taxon>Chlorellaceae</taxon>
        <taxon>Chlorella clade</taxon>
        <taxon>Chlorella</taxon>
    </lineage>
</organism>
<feature type="domain" description="RRM" evidence="7">
    <location>
        <begin position="8"/>
        <end position="88"/>
    </location>
</feature>
<gene>
    <name evidence="9" type="ORF">D9Q98_009720</name>
</gene>
<reference evidence="9" key="1">
    <citation type="journal article" date="2019" name="Plant J.">
        <title>Chlorella vulgaris genome assembly and annotation reveals the molecular basis for metabolic acclimation to high light conditions.</title>
        <authorList>
            <person name="Cecchin M."/>
            <person name="Marcolungo L."/>
            <person name="Rossato M."/>
            <person name="Girolomoni L."/>
            <person name="Cosentino E."/>
            <person name="Cuine S."/>
            <person name="Li-Beisson Y."/>
            <person name="Delledonne M."/>
            <person name="Ballottari M."/>
        </authorList>
    </citation>
    <scope>NUCLEOTIDE SEQUENCE</scope>
    <source>
        <strain evidence="9">211/11P</strain>
    </source>
</reference>
<keyword evidence="2 4" id="KW-0863">Zinc-finger</keyword>
<feature type="region of interest" description="Disordered" evidence="6">
    <location>
        <begin position="312"/>
        <end position="332"/>
    </location>
</feature>
<comment type="caution">
    <text evidence="9">The sequence shown here is derived from an EMBL/GenBank/DDBJ whole genome shotgun (WGS) entry which is preliminary data.</text>
</comment>
<evidence type="ECO:0000256" key="4">
    <source>
        <dbReference type="PROSITE-ProRule" id="PRU00134"/>
    </source>
</evidence>
<dbReference type="GO" id="GO:0003723">
    <property type="term" value="F:RNA binding"/>
    <property type="evidence" value="ECO:0007669"/>
    <property type="project" value="UniProtKB-UniRule"/>
</dbReference>
<accession>A0A9D4TEY2</accession>
<evidence type="ECO:0000259" key="7">
    <source>
        <dbReference type="PROSITE" id="PS50102"/>
    </source>
</evidence>
<name>A0A9D4TEY2_CHLVU</name>
<dbReference type="GO" id="GO:0008270">
    <property type="term" value="F:zinc ion binding"/>
    <property type="evidence" value="ECO:0007669"/>
    <property type="project" value="UniProtKB-KW"/>
</dbReference>
<dbReference type="Gene3D" id="6.10.140.2220">
    <property type="match status" value="1"/>
</dbReference>
<dbReference type="PROSITE" id="PS50102">
    <property type="entry name" value="RRM"/>
    <property type="match status" value="1"/>
</dbReference>
<feature type="compositionally biased region" description="Polar residues" evidence="6">
    <location>
        <begin position="114"/>
        <end position="129"/>
    </location>
</feature>
<evidence type="ECO:0000256" key="5">
    <source>
        <dbReference type="PROSITE-ProRule" id="PRU00176"/>
    </source>
</evidence>
<evidence type="ECO:0000256" key="2">
    <source>
        <dbReference type="ARBA" id="ARBA00022771"/>
    </source>
</evidence>